<evidence type="ECO:0000313" key="10">
    <source>
        <dbReference type="EMBL" id="KAK6942279.1"/>
    </source>
</evidence>
<keyword evidence="11" id="KW-1185">Reference proteome</keyword>
<evidence type="ECO:0000313" key="11">
    <source>
        <dbReference type="Proteomes" id="UP001370490"/>
    </source>
</evidence>
<dbReference type="InterPro" id="IPR036955">
    <property type="entry name" value="AP2/ERF_dom_sf"/>
</dbReference>
<dbReference type="SUPFAM" id="SSF101936">
    <property type="entry name" value="DNA-binding pseudobarrel domain"/>
    <property type="match status" value="1"/>
</dbReference>
<proteinExistence type="inferred from homology"/>
<evidence type="ECO:0000256" key="4">
    <source>
        <dbReference type="ARBA" id="ARBA00023015"/>
    </source>
</evidence>
<evidence type="ECO:0000259" key="8">
    <source>
        <dbReference type="PROSITE" id="PS50863"/>
    </source>
</evidence>
<comment type="similarity">
    <text evidence="2">Belongs to the AP2/ERF transcription factor family. RAV subfamily.</text>
</comment>
<dbReference type="InterPro" id="IPR044800">
    <property type="entry name" value="LEC2-like"/>
</dbReference>
<dbReference type="SUPFAM" id="SSF54171">
    <property type="entry name" value="DNA-binding domain"/>
    <property type="match status" value="1"/>
</dbReference>
<keyword evidence="7" id="KW-0539">Nucleus</keyword>
<protein>
    <submittedName>
        <fullName evidence="10">B3 DNA binding domain</fullName>
    </submittedName>
</protein>
<dbReference type="GO" id="GO:0003677">
    <property type="term" value="F:DNA binding"/>
    <property type="evidence" value="ECO:0007669"/>
    <property type="project" value="UniProtKB-KW"/>
</dbReference>
<evidence type="ECO:0000256" key="7">
    <source>
        <dbReference type="ARBA" id="ARBA00023242"/>
    </source>
</evidence>
<dbReference type="PROSITE" id="PS50863">
    <property type="entry name" value="B3"/>
    <property type="match status" value="1"/>
</dbReference>
<dbReference type="CDD" id="cd00018">
    <property type="entry name" value="AP2"/>
    <property type="match status" value="1"/>
</dbReference>
<evidence type="ECO:0000256" key="6">
    <source>
        <dbReference type="ARBA" id="ARBA00023163"/>
    </source>
</evidence>
<dbReference type="PANTHER" id="PTHR31140">
    <property type="entry name" value="B3 DOMAIN-CONTAINING TRANSCRIPTION FACTOR ABI3"/>
    <property type="match status" value="1"/>
</dbReference>
<reference evidence="10 11" key="1">
    <citation type="submission" date="2023-12" db="EMBL/GenBank/DDBJ databases">
        <title>A high-quality genome assembly for Dillenia turbinata (Dilleniales).</title>
        <authorList>
            <person name="Chanderbali A."/>
        </authorList>
    </citation>
    <scope>NUCLEOTIDE SEQUENCE [LARGE SCALE GENOMIC DNA]</scope>
    <source>
        <strain evidence="10">LSX21</strain>
        <tissue evidence="10">Leaf</tissue>
    </source>
</reference>
<dbReference type="InterPro" id="IPR003340">
    <property type="entry name" value="B3_DNA-bd"/>
</dbReference>
<dbReference type="Gene3D" id="3.30.730.10">
    <property type="entry name" value="AP2/ERF domain"/>
    <property type="match status" value="1"/>
</dbReference>
<accession>A0AAN8VXU7</accession>
<organism evidence="10 11">
    <name type="scientific">Dillenia turbinata</name>
    <dbReference type="NCBI Taxonomy" id="194707"/>
    <lineage>
        <taxon>Eukaryota</taxon>
        <taxon>Viridiplantae</taxon>
        <taxon>Streptophyta</taxon>
        <taxon>Embryophyta</taxon>
        <taxon>Tracheophyta</taxon>
        <taxon>Spermatophyta</taxon>
        <taxon>Magnoliopsida</taxon>
        <taxon>eudicotyledons</taxon>
        <taxon>Gunneridae</taxon>
        <taxon>Pentapetalae</taxon>
        <taxon>Dilleniales</taxon>
        <taxon>Dilleniaceae</taxon>
        <taxon>Dillenia</taxon>
    </lineage>
</organism>
<feature type="domain" description="TF-B3" evidence="8">
    <location>
        <begin position="168"/>
        <end position="280"/>
    </location>
</feature>
<dbReference type="CDD" id="cd10017">
    <property type="entry name" value="B3_DNA"/>
    <property type="match status" value="1"/>
</dbReference>
<dbReference type="InterPro" id="IPR016177">
    <property type="entry name" value="DNA-bd_dom_sf"/>
</dbReference>
<dbReference type="AlphaFoldDB" id="A0AAN8VXU7"/>
<keyword evidence="4" id="KW-0805">Transcription regulation</keyword>
<dbReference type="PROSITE" id="PS51032">
    <property type="entry name" value="AP2_ERF"/>
    <property type="match status" value="1"/>
</dbReference>
<evidence type="ECO:0000256" key="5">
    <source>
        <dbReference type="ARBA" id="ARBA00023125"/>
    </source>
</evidence>
<evidence type="ECO:0000256" key="3">
    <source>
        <dbReference type="ARBA" id="ARBA00022745"/>
    </source>
</evidence>
<dbReference type="InterPro" id="IPR015300">
    <property type="entry name" value="DNA-bd_pseudobarrel_sf"/>
</dbReference>
<comment type="caution">
    <text evidence="10">The sequence shown here is derived from an EMBL/GenBank/DDBJ whole genome shotgun (WGS) entry which is preliminary data.</text>
</comment>
<dbReference type="Proteomes" id="UP001370490">
    <property type="component" value="Unassembled WGS sequence"/>
</dbReference>
<keyword evidence="3" id="KW-0936">Ethylene signaling pathway</keyword>
<dbReference type="Gene3D" id="2.40.330.10">
    <property type="entry name" value="DNA-binding pseudobarrel domain"/>
    <property type="match status" value="1"/>
</dbReference>
<dbReference type="GO" id="GO:0003700">
    <property type="term" value="F:DNA-binding transcription factor activity"/>
    <property type="evidence" value="ECO:0007669"/>
    <property type="project" value="InterPro"/>
</dbReference>
<gene>
    <name evidence="10" type="ORF">RJ641_027656</name>
</gene>
<comment type="subcellular location">
    <subcellularLocation>
        <location evidence="1">Nucleus</location>
    </subcellularLocation>
</comment>
<evidence type="ECO:0000256" key="2">
    <source>
        <dbReference type="ARBA" id="ARBA00009089"/>
    </source>
</evidence>
<feature type="domain" description="AP2/ERF" evidence="9">
    <location>
        <begin position="47"/>
        <end position="102"/>
    </location>
</feature>
<dbReference type="GO" id="GO:0009873">
    <property type="term" value="P:ethylene-activated signaling pathway"/>
    <property type="evidence" value="ECO:0007669"/>
    <property type="project" value="UniProtKB-KW"/>
</dbReference>
<keyword evidence="6" id="KW-0804">Transcription</keyword>
<sequence length="349" mass="39741">MMMEDEVASMVSNKTDGILVASDSNRSDFPSIETKRKRNESHGYSAKFKGVVPQQNGHWGAQIYANHQRVWLGTFKSENEAAMAYDSAAILLRSGDTQRNFPWNNVTAQEPEFQTQYGTEAVLAMIKNGSYPSKFAEFLRTRLHVRESTWHRFAPVHEMGGFLCRQIFQKELTPSDVGKLNRLVIPKKYAVKYFPLVSKGREDTAEVDHTNLVFYDRLMNSWEFFFCYWKSSQSFVFTRGWNRFVKENNLKSKDTVTFYVCECLDGFQVGRKFFLIDASHHDETGNRGIASGLNKKIKVSADLQFGCGESVEEMQTGSEKSEDDVTLALADPADNSEEKGIMLFGVQII</sequence>
<dbReference type="FunFam" id="3.30.730.10:FF:000008">
    <property type="entry name" value="AP2 domain-containing protein RAP2.8"/>
    <property type="match status" value="1"/>
</dbReference>
<dbReference type="SMART" id="SM00380">
    <property type="entry name" value="AP2"/>
    <property type="match status" value="1"/>
</dbReference>
<evidence type="ECO:0000259" key="9">
    <source>
        <dbReference type="PROSITE" id="PS51032"/>
    </source>
</evidence>
<keyword evidence="5" id="KW-0238">DNA-binding</keyword>
<dbReference type="EMBL" id="JBAMMX010000004">
    <property type="protein sequence ID" value="KAK6942279.1"/>
    <property type="molecule type" value="Genomic_DNA"/>
</dbReference>
<dbReference type="InterPro" id="IPR001471">
    <property type="entry name" value="AP2/ERF_dom"/>
</dbReference>
<dbReference type="Pfam" id="PF02362">
    <property type="entry name" value="B3"/>
    <property type="match status" value="1"/>
</dbReference>
<dbReference type="PANTHER" id="PTHR31140:SF58">
    <property type="entry name" value="DNA-BINDING PROTEIN RAV1"/>
    <property type="match status" value="1"/>
</dbReference>
<evidence type="ECO:0000256" key="1">
    <source>
        <dbReference type="ARBA" id="ARBA00004123"/>
    </source>
</evidence>
<name>A0AAN8VXU7_9MAGN</name>
<dbReference type="SMART" id="SM01019">
    <property type="entry name" value="B3"/>
    <property type="match status" value="1"/>
</dbReference>
<dbReference type="GO" id="GO:0005634">
    <property type="term" value="C:nucleus"/>
    <property type="evidence" value="ECO:0007669"/>
    <property type="project" value="UniProtKB-SubCell"/>
</dbReference>